<protein>
    <submittedName>
        <fullName evidence="1 2">Uncharacterized protein</fullName>
    </submittedName>
</protein>
<organism evidence="1 3">
    <name type="scientific">Medicago truncatula</name>
    <name type="common">Barrel medic</name>
    <name type="synonym">Medicago tribuloides</name>
    <dbReference type="NCBI Taxonomy" id="3880"/>
    <lineage>
        <taxon>Eukaryota</taxon>
        <taxon>Viridiplantae</taxon>
        <taxon>Streptophyta</taxon>
        <taxon>Embryophyta</taxon>
        <taxon>Tracheophyta</taxon>
        <taxon>Spermatophyta</taxon>
        <taxon>Magnoliopsida</taxon>
        <taxon>eudicotyledons</taxon>
        <taxon>Gunneridae</taxon>
        <taxon>Pentapetalae</taxon>
        <taxon>rosids</taxon>
        <taxon>fabids</taxon>
        <taxon>Fabales</taxon>
        <taxon>Fabaceae</taxon>
        <taxon>Papilionoideae</taxon>
        <taxon>50 kb inversion clade</taxon>
        <taxon>NPAAA clade</taxon>
        <taxon>Hologalegina</taxon>
        <taxon>IRL clade</taxon>
        <taxon>Trifolieae</taxon>
        <taxon>Medicago</taxon>
    </lineage>
</organism>
<sequence>MQKRFSATEQLARRVHLLAMASSRKRPLAMASAWRARKWYSLRRVVLLARRAMKRLTREASQLTCHGELRQTKAGIIISGLTIFTAIIRSSSKQALKREPKILIHGTIPNTPLIE</sequence>
<dbReference type="HOGENOM" id="CLU_2112474_0_0_1"/>
<reference evidence="1 3" key="1">
    <citation type="journal article" date="2011" name="Nature">
        <title>The Medicago genome provides insight into the evolution of rhizobial symbioses.</title>
        <authorList>
            <person name="Young N.D."/>
            <person name="Debelle F."/>
            <person name="Oldroyd G.E."/>
            <person name="Geurts R."/>
            <person name="Cannon S.B."/>
            <person name="Udvardi M.K."/>
            <person name="Benedito V.A."/>
            <person name="Mayer K.F."/>
            <person name="Gouzy J."/>
            <person name="Schoof H."/>
            <person name="Van de Peer Y."/>
            <person name="Proost S."/>
            <person name="Cook D.R."/>
            <person name="Meyers B.C."/>
            <person name="Spannagl M."/>
            <person name="Cheung F."/>
            <person name="De Mita S."/>
            <person name="Krishnakumar V."/>
            <person name="Gundlach H."/>
            <person name="Zhou S."/>
            <person name="Mudge J."/>
            <person name="Bharti A.K."/>
            <person name="Murray J.D."/>
            <person name="Naoumkina M.A."/>
            <person name="Rosen B."/>
            <person name="Silverstein K.A."/>
            <person name="Tang H."/>
            <person name="Rombauts S."/>
            <person name="Zhao P.X."/>
            <person name="Zhou P."/>
            <person name="Barbe V."/>
            <person name="Bardou P."/>
            <person name="Bechner M."/>
            <person name="Bellec A."/>
            <person name="Berger A."/>
            <person name="Berges H."/>
            <person name="Bidwell S."/>
            <person name="Bisseling T."/>
            <person name="Choisne N."/>
            <person name="Couloux A."/>
            <person name="Denny R."/>
            <person name="Deshpande S."/>
            <person name="Dai X."/>
            <person name="Doyle J.J."/>
            <person name="Dudez A.M."/>
            <person name="Farmer A.D."/>
            <person name="Fouteau S."/>
            <person name="Franken C."/>
            <person name="Gibelin C."/>
            <person name="Gish J."/>
            <person name="Goldstein S."/>
            <person name="Gonzalez A.J."/>
            <person name="Green P.J."/>
            <person name="Hallab A."/>
            <person name="Hartog M."/>
            <person name="Hua A."/>
            <person name="Humphray S.J."/>
            <person name="Jeong D.H."/>
            <person name="Jing Y."/>
            <person name="Jocker A."/>
            <person name="Kenton S.M."/>
            <person name="Kim D.J."/>
            <person name="Klee K."/>
            <person name="Lai H."/>
            <person name="Lang C."/>
            <person name="Lin S."/>
            <person name="Macmil S.L."/>
            <person name="Magdelenat G."/>
            <person name="Matthews L."/>
            <person name="McCorrison J."/>
            <person name="Monaghan E.L."/>
            <person name="Mun J.H."/>
            <person name="Najar F.Z."/>
            <person name="Nicholson C."/>
            <person name="Noirot C."/>
            <person name="O'Bleness M."/>
            <person name="Paule C.R."/>
            <person name="Poulain J."/>
            <person name="Prion F."/>
            <person name="Qin B."/>
            <person name="Qu C."/>
            <person name="Retzel E.F."/>
            <person name="Riddle C."/>
            <person name="Sallet E."/>
            <person name="Samain S."/>
            <person name="Samson N."/>
            <person name="Sanders I."/>
            <person name="Saurat O."/>
            <person name="Scarpelli C."/>
            <person name="Schiex T."/>
            <person name="Segurens B."/>
            <person name="Severin A.J."/>
            <person name="Sherrier D.J."/>
            <person name="Shi R."/>
            <person name="Sims S."/>
            <person name="Singer S.R."/>
            <person name="Sinharoy S."/>
            <person name="Sterck L."/>
            <person name="Viollet A."/>
            <person name="Wang B.B."/>
            <person name="Wang K."/>
            <person name="Wang M."/>
            <person name="Wang X."/>
            <person name="Warfsmann J."/>
            <person name="Weissenbach J."/>
            <person name="White D.D."/>
            <person name="White J.D."/>
            <person name="Wiley G.B."/>
            <person name="Wincker P."/>
            <person name="Xing Y."/>
            <person name="Yang L."/>
            <person name="Yao Z."/>
            <person name="Ying F."/>
            <person name="Zhai J."/>
            <person name="Zhou L."/>
            <person name="Zuber A."/>
            <person name="Denarie J."/>
            <person name="Dixon R.A."/>
            <person name="May G.D."/>
            <person name="Schwartz D.C."/>
            <person name="Rogers J."/>
            <person name="Quetier F."/>
            <person name="Town C.D."/>
            <person name="Roe B.A."/>
        </authorList>
    </citation>
    <scope>NUCLEOTIDE SEQUENCE [LARGE SCALE GENOMIC DNA]</scope>
    <source>
        <strain evidence="1">A17</strain>
        <strain evidence="2 3">cv. Jemalong A17</strain>
    </source>
</reference>
<evidence type="ECO:0000313" key="3">
    <source>
        <dbReference type="Proteomes" id="UP000002051"/>
    </source>
</evidence>
<keyword evidence="3" id="KW-1185">Reference proteome</keyword>
<evidence type="ECO:0000313" key="1">
    <source>
        <dbReference type="EMBL" id="KEH41596.1"/>
    </source>
</evidence>
<dbReference type="EnsemblPlants" id="KEH41596">
    <property type="protein sequence ID" value="KEH41596"/>
    <property type="gene ID" value="MTR_1g052615"/>
</dbReference>
<dbReference type="EMBL" id="CM001217">
    <property type="protein sequence ID" value="KEH41596.1"/>
    <property type="molecule type" value="Genomic_DNA"/>
</dbReference>
<dbReference type="Proteomes" id="UP000002051">
    <property type="component" value="Unassembled WGS sequence"/>
</dbReference>
<reference evidence="1 3" key="2">
    <citation type="journal article" date="2014" name="BMC Genomics">
        <title>An improved genome release (version Mt4.0) for the model legume Medicago truncatula.</title>
        <authorList>
            <person name="Tang H."/>
            <person name="Krishnakumar V."/>
            <person name="Bidwell S."/>
            <person name="Rosen B."/>
            <person name="Chan A."/>
            <person name="Zhou S."/>
            <person name="Gentzbittel L."/>
            <person name="Childs K.L."/>
            <person name="Yandell M."/>
            <person name="Gundlach H."/>
            <person name="Mayer K.F."/>
            <person name="Schwartz D.C."/>
            <person name="Town C.D."/>
        </authorList>
    </citation>
    <scope>GENOME REANNOTATION</scope>
    <source>
        <strain evidence="1">A17</strain>
        <strain evidence="2 3">cv. Jemalong A17</strain>
    </source>
</reference>
<reference evidence="2" key="3">
    <citation type="submission" date="2015-04" db="UniProtKB">
        <authorList>
            <consortium name="EnsemblPlants"/>
        </authorList>
    </citation>
    <scope>IDENTIFICATION</scope>
    <source>
        <strain evidence="2">cv. Jemalong A17</strain>
    </source>
</reference>
<proteinExistence type="predicted"/>
<name>A0A072VJ03_MEDTR</name>
<dbReference type="AlphaFoldDB" id="A0A072VJ03"/>
<gene>
    <name evidence="1" type="ordered locus">MTR_1g052615</name>
</gene>
<evidence type="ECO:0000313" key="2">
    <source>
        <dbReference type="EnsemblPlants" id="KEH41596"/>
    </source>
</evidence>
<accession>A0A072VJ03</accession>